<organism evidence="1 2">
    <name type="scientific">Kingdonia uniflora</name>
    <dbReference type="NCBI Taxonomy" id="39325"/>
    <lineage>
        <taxon>Eukaryota</taxon>
        <taxon>Viridiplantae</taxon>
        <taxon>Streptophyta</taxon>
        <taxon>Embryophyta</taxon>
        <taxon>Tracheophyta</taxon>
        <taxon>Spermatophyta</taxon>
        <taxon>Magnoliopsida</taxon>
        <taxon>Ranunculales</taxon>
        <taxon>Circaeasteraceae</taxon>
        <taxon>Kingdonia</taxon>
    </lineage>
</organism>
<evidence type="ECO:0000313" key="2">
    <source>
        <dbReference type="Proteomes" id="UP000541444"/>
    </source>
</evidence>
<keyword evidence="2" id="KW-1185">Reference proteome</keyword>
<evidence type="ECO:0000313" key="1">
    <source>
        <dbReference type="EMBL" id="KAF6168624.1"/>
    </source>
</evidence>
<dbReference type="Proteomes" id="UP000541444">
    <property type="component" value="Unassembled WGS sequence"/>
</dbReference>
<dbReference type="EMBL" id="JACGCM010000692">
    <property type="protein sequence ID" value="KAF6168624.1"/>
    <property type="molecule type" value="Genomic_DNA"/>
</dbReference>
<dbReference type="AlphaFoldDB" id="A0A7J7NNR6"/>
<proteinExistence type="predicted"/>
<name>A0A7J7NNR6_9MAGN</name>
<reference evidence="1 2" key="1">
    <citation type="journal article" date="2020" name="IScience">
        <title>Genome Sequencing of the Endangered Kingdonia uniflora (Circaeasteraceae, Ranunculales) Reveals Potential Mechanisms of Evolutionary Specialization.</title>
        <authorList>
            <person name="Sun Y."/>
            <person name="Deng T."/>
            <person name="Zhang A."/>
            <person name="Moore M.J."/>
            <person name="Landis J.B."/>
            <person name="Lin N."/>
            <person name="Zhang H."/>
            <person name="Zhang X."/>
            <person name="Huang J."/>
            <person name="Zhang X."/>
            <person name="Sun H."/>
            <person name="Wang H."/>
        </authorList>
    </citation>
    <scope>NUCLEOTIDE SEQUENCE [LARGE SCALE GENOMIC DNA]</scope>
    <source>
        <strain evidence="1">TB1705</strain>
        <tissue evidence="1">Leaf</tissue>
    </source>
</reference>
<accession>A0A7J7NNR6</accession>
<protein>
    <submittedName>
        <fullName evidence="1">Uncharacterized protein</fullName>
    </submittedName>
</protein>
<sequence>MNNPANLQKSLLKYNKLIGKVIQDIMSKKNSRTVFVLVMQSLVESLDGMPPFSFSHEGLYVDLSFVFYNNDSDSRTDFYQFLESEHFDNNWETNESRCWDIIEMFYSGRMPPERVLSALRSEENVIDYAVHDILRRTGTKFTLGKKELESEFIDFLSAVPRAFTLKLSDFMSAHNVEVGQSFWFNWQLYMHYMLYLLEDYLTIVKESEFRDISTGGRFLMAREGNYPSYGDRETSLTHADAQVTPSSSGLFSIFMGK</sequence>
<gene>
    <name evidence="1" type="ORF">GIB67_005236</name>
</gene>
<comment type="caution">
    <text evidence="1">The sequence shown here is derived from an EMBL/GenBank/DDBJ whole genome shotgun (WGS) entry which is preliminary data.</text>
</comment>